<dbReference type="Pfam" id="PF17921">
    <property type="entry name" value="Integrase_H2C2"/>
    <property type="match status" value="1"/>
</dbReference>
<dbReference type="InterPro" id="IPR036397">
    <property type="entry name" value="RNaseH_sf"/>
</dbReference>
<feature type="domain" description="Integrase catalytic" evidence="1">
    <location>
        <begin position="174"/>
        <end position="360"/>
    </location>
</feature>
<organism evidence="2 3">
    <name type="scientific">Plutella xylostella</name>
    <name type="common">Diamondback moth</name>
    <name type="synonym">Plutella maculipennis</name>
    <dbReference type="NCBI Taxonomy" id="51655"/>
    <lineage>
        <taxon>Eukaryota</taxon>
        <taxon>Metazoa</taxon>
        <taxon>Ecdysozoa</taxon>
        <taxon>Arthropoda</taxon>
        <taxon>Hexapoda</taxon>
        <taxon>Insecta</taxon>
        <taxon>Pterygota</taxon>
        <taxon>Neoptera</taxon>
        <taxon>Endopterygota</taxon>
        <taxon>Lepidoptera</taxon>
        <taxon>Glossata</taxon>
        <taxon>Ditrysia</taxon>
        <taxon>Yponomeutoidea</taxon>
        <taxon>Plutellidae</taxon>
        <taxon>Plutella</taxon>
    </lineage>
</organism>
<protein>
    <submittedName>
        <fullName evidence="2">(diamondback moth) hypothetical protein</fullName>
    </submittedName>
</protein>
<reference evidence="2" key="1">
    <citation type="submission" date="2020-11" db="EMBL/GenBank/DDBJ databases">
        <authorList>
            <person name="Whiteford S."/>
        </authorList>
    </citation>
    <scope>NUCLEOTIDE SEQUENCE</scope>
</reference>
<keyword evidence="3" id="KW-1185">Reference proteome</keyword>
<dbReference type="SUPFAM" id="SSF53098">
    <property type="entry name" value="Ribonuclease H-like"/>
    <property type="match status" value="1"/>
</dbReference>
<dbReference type="GO" id="GO:0015074">
    <property type="term" value="P:DNA integration"/>
    <property type="evidence" value="ECO:0007669"/>
    <property type="project" value="InterPro"/>
</dbReference>
<dbReference type="PROSITE" id="PS50994">
    <property type="entry name" value="INTEGRASE"/>
    <property type="match status" value="1"/>
</dbReference>
<dbReference type="InterPro" id="IPR001584">
    <property type="entry name" value="Integrase_cat-core"/>
</dbReference>
<name>A0A8S4GBK5_PLUXY</name>
<dbReference type="InterPro" id="IPR012337">
    <property type="entry name" value="RNaseH-like_sf"/>
</dbReference>
<comment type="caution">
    <text evidence="2">The sequence shown here is derived from an EMBL/GenBank/DDBJ whole genome shotgun (WGS) entry which is preliminary data.</text>
</comment>
<dbReference type="InterPro" id="IPR041588">
    <property type="entry name" value="Integrase_H2C2"/>
</dbReference>
<dbReference type="PANTHER" id="PTHR47331:SF1">
    <property type="entry name" value="GAG-LIKE PROTEIN"/>
    <property type="match status" value="1"/>
</dbReference>
<gene>
    <name evidence="2" type="ORF">PLXY2_LOCUS15944</name>
</gene>
<dbReference type="EMBL" id="CAJHNJ030000389">
    <property type="protein sequence ID" value="CAG9137690.1"/>
    <property type="molecule type" value="Genomic_DNA"/>
</dbReference>
<dbReference type="AlphaFoldDB" id="A0A8S4GBK5"/>
<accession>A0A8S4GBK5</accession>
<dbReference type="Proteomes" id="UP000653454">
    <property type="component" value="Unassembled WGS sequence"/>
</dbReference>
<evidence type="ECO:0000313" key="3">
    <source>
        <dbReference type="Proteomes" id="UP000653454"/>
    </source>
</evidence>
<evidence type="ECO:0000313" key="2">
    <source>
        <dbReference type="EMBL" id="CAG9137690.1"/>
    </source>
</evidence>
<sequence>MIFLDSGILALKRKFKDRKYTYDLDGSIMERAERLLIRNSQFESFSSEITLLKNSKGIPTCSKLLTLSPYLDEHGVLRAGGRIDAAPDVSPETKRPAILDGRNYIARLIVRHYHVAAAHGNQETVVNELRQKYWITRLRPTVKNVVSKCMVCRLRKCKPEIPRIGDLPAARMAHHQRPFSFCGLDLFGPMEVTVGRRREKRYGVLFTCLTTRAIHIETVPSLTSDSLIMAIRRKASRRGWATQLFSDNGTNMRGADVEMKKAIAELDQRALIDEAMNHGTKWTFIPPVSPHWGGAWERLIRSVKTSLKVVLRERAPRDETLSTLLAEVENIVNSRPLTHVSVEAGSMEALTPNHFLLGSSSNLPQMGVFDDS</sequence>
<dbReference type="Gene3D" id="1.10.340.70">
    <property type="match status" value="1"/>
</dbReference>
<dbReference type="PANTHER" id="PTHR47331">
    <property type="entry name" value="PHD-TYPE DOMAIN-CONTAINING PROTEIN"/>
    <property type="match status" value="1"/>
</dbReference>
<dbReference type="GO" id="GO:0003676">
    <property type="term" value="F:nucleic acid binding"/>
    <property type="evidence" value="ECO:0007669"/>
    <property type="project" value="InterPro"/>
</dbReference>
<dbReference type="Gene3D" id="3.30.420.10">
    <property type="entry name" value="Ribonuclease H-like superfamily/Ribonuclease H"/>
    <property type="match status" value="1"/>
</dbReference>
<proteinExistence type="predicted"/>
<evidence type="ECO:0000259" key="1">
    <source>
        <dbReference type="PROSITE" id="PS50994"/>
    </source>
</evidence>